<gene>
    <name evidence="2" type="ORF">CDAR_423091</name>
</gene>
<reference evidence="2 3" key="1">
    <citation type="submission" date="2021-06" db="EMBL/GenBank/DDBJ databases">
        <title>Caerostris darwini draft genome.</title>
        <authorList>
            <person name="Kono N."/>
            <person name="Arakawa K."/>
        </authorList>
    </citation>
    <scope>NUCLEOTIDE SEQUENCE [LARGE SCALE GENOMIC DNA]</scope>
</reference>
<feature type="region of interest" description="Disordered" evidence="1">
    <location>
        <begin position="1"/>
        <end position="34"/>
    </location>
</feature>
<organism evidence="2 3">
    <name type="scientific">Caerostris darwini</name>
    <dbReference type="NCBI Taxonomy" id="1538125"/>
    <lineage>
        <taxon>Eukaryota</taxon>
        <taxon>Metazoa</taxon>
        <taxon>Ecdysozoa</taxon>
        <taxon>Arthropoda</taxon>
        <taxon>Chelicerata</taxon>
        <taxon>Arachnida</taxon>
        <taxon>Araneae</taxon>
        <taxon>Araneomorphae</taxon>
        <taxon>Entelegynae</taxon>
        <taxon>Araneoidea</taxon>
        <taxon>Araneidae</taxon>
        <taxon>Caerostris</taxon>
    </lineage>
</organism>
<evidence type="ECO:0000256" key="1">
    <source>
        <dbReference type="SAM" id="MobiDB-lite"/>
    </source>
</evidence>
<proteinExistence type="predicted"/>
<feature type="compositionally biased region" description="Polar residues" evidence="1">
    <location>
        <begin position="8"/>
        <end position="26"/>
    </location>
</feature>
<accession>A0AAV4TGG4</accession>
<protein>
    <submittedName>
        <fullName evidence="2">Uncharacterized protein</fullName>
    </submittedName>
</protein>
<sequence length="101" mass="10891">MKCEPSTFERSQSDKPSNLRGGSTVQYGDDPPLSRTEMRLAEIDRIARSLFPGLELGPIKSGSNRPGRSIWTLVSPSTSIGGSKKPPPHALLSSPSRASRD</sequence>
<dbReference type="AlphaFoldDB" id="A0AAV4TGG4"/>
<keyword evidence="3" id="KW-1185">Reference proteome</keyword>
<evidence type="ECO:0000313" key="3">
    <source>
        <dbReference type="Proteomes" id="UP001054837"/>
    </source>
</evidence>
<dbReference type="EMBL" id="BPLQ01009436">
    <property type="protein sequence ID" value="GIY43982.1"/>
    <property type="molecule type" value="Genomic_DNA"/>
</dbReference>
<comment type="caution">
    <text evidence="2">The sequence shown here is derived from an EMBL/GenBank/DDBJ whole genome shotgun (WGS) entry which is preliminary data.</text>
</comment>
<feature type="compositionally biased region" description="Polar residues" evidence="1">
    <location>
        <begin position="61"/>
        <end position="81"/>
    </location>
</feature>
<dbReference type="Proteomes" id="UP001054837">
    <property type="component" value="Unassembled WGS sequence"/>
</dbReference>
<feature type="region of interest" description="Disordered" evidence="1">
    <location>
        <begin position="54"/>
        <end position="101"/>
    </location>
</feature>
<evidence type="ECO:0000313" key="2">
    <source>
        <dbReference type="EMBL" id="GIY43982.1"/>
    </source>
</evidence>
<name>A0AAV4TGG4_9ARAC</name>